<sequence>MTQFTGTIEDFMNTHEEFINTLILKKINEQVEISNDVEVDILNNELIHQKLDDLKEHLGDLFENEFGDWEITMDLESFETEFNKHFQLSKKELKENVLLK</sequence>
<accession>A0ABX1WJI7</accession>
<dbReference type="Proteomes" id="UP000580344">
    <property type="component" value="Unassembled WGS sequence"/>
</dbReference>
<dbReference type="EMBL" id="JABFOQ010000003">
    <property type="protein sequence ID" value="NOJ74775.1"/>
    <property type="molecule type" value="Genomic_DNA"/>
</dbReference>
<comment type="caution">
    <text evidence="1">The sequence shown here is derived from an EMBL/GenBank/DDBJ whole genome shotgun (WGS) entry which is preliminary data.</text>
</comment>
<keyword evidence="2" id="KW-1185">Reference proteome</keyword>
<reference evidence="1 2" key="1">
    <citation type="submission" date="2020-05" db="EMBL/GenBank/DDBJ databases">
        <title>Tigecycline resistant gene in Empedobacter stercoris.</title>
        <authorList>
            <person name="Chen Y."/>
            <person name="Cheng Y."/>
            <person name="Zhou K."/>
        </authorList>
    </citation>
    <scope>NUCLEOTIDE SEQUENCE [LARGE SCALE GENOMIC DNA]</scope>
    <source>
        <strain evidence="1 2">ES202</strain>
    </source>
</reference>
<evidence type="ECO:0000313" key="2">
    <source>
        <dbReference type="Proteomes" id="UP000580344"/>
    </source>
</evidence>
<name>A0ABX1WJI7_9FLAO</name>
<protein>
    <submittedName>
        <fullName evidence="1">Uncharacterized protein</fullName>
    </submittedName>
</protein>
<evidence type="ECO:0000313" key="1">
    <source>
        <dbReference type="EMBL" id="NOJ74775.1"/>
    </source>
</evidence>
<dbReference type="RefSeq" id="WP_171622095.1">
    <property type="nucleotide sequence ID" value="NZ_CP053698.1"/>
</dbReference>
<gene>
    <name evidence="1" type="ORF">HMH06_02790</name>
</gene>
<proteinExistence type="predicted"/>
<organism evidence="1 2">
    <name type="scientific">Empedobacter stercoris</name>
    <dbReference type="NCBI Taxonomy" id="1628248"/>
    <lineage>
        <taxon>Bacteria</taxon>
        <taxon>Pseudomonadati</taxon>
        <taxon>Bacteroidota</taxon>
        <taxon>Flavobacteriia</taxon>
        <taxon>Flavobacteriales</taxon>
        <taxon>Weeksellaceae</taxon>
        <taxon>Empedobacter</taxon>
    </lineage>
</organism>